<keyword evidence="7" id="KW-1185">Reference proteome</keyword>
<evidence type="ECO:0000256" key="1">
    <source>
        <dbReference type="ARBA" id="ARBA00001946"/>
    </source>
</evidence>
<proteinExistence type="inferred from homology"/>
<dbReference type="Pfam" id="PF00293">
    <property type="entry name" value="NUDIX"/>
    <property type="match status" value="1"/>
</dbReference>
<dbReference type="SUPFAM" id="SSF55811">
    <property type="entry name" value="Nudix"/>
    <property type="match status" value="1"/>
</dbReference>
<dbReference type="EMBL" id="FUZO01000001">
    <property type="protein sequence ID" value="SKC41174.1"/>
    <property type="molecule type" value="Genomic_DNA"/>
</dbReference>
<name>A0ABY1LHG7_9MICO</name>
<dbReference type="PRINTS" id="PR00502">
    <property type="entry name" value="NUDIXFAMILY"/>
</dbReference>
<dbReference type="PROSITE" id="PS51462">
    <property type="entry name" value="NUDIX"/>
    <property type="match status" value="1"/>
</dbReference>
<feature type="domain" description="Nudix hydrolase" evidence="5">
    <location>
        <begin position="19"/>
        <end position="148"/>
    </location>
</feature>
<evidence type="ECO:0000259" key="5">
    <source>
        <dbReference type="PROSITE" id="PS51462"/>
    </source>
</evidence>
<dbReference type="PANTHER" id="PTHR43046:SF14">
    <property type="entry name" value="MUTT_NUDIX FAMILY PROTEIN"/>
    <property type="match status" value="1"/>
</dbReference>
<sequence>MPMSDYVASIRSHIGTGFLMLPGVTAVIRDGDRFLLGRHRHSGLWSLIGGGVDPGEEPADALLREVLEETGARVRIRGIVGVYGGEPMMVRYPNGDHVGYVTTAYDCELLSEATADPEELLELGWFARDEIPSLPRREWIDRVIDDAPGHESAGSEERVGS</sequence>
<dbReference type="InterPro" id="IPR015797">
    <property type="entry name" value="NUDIX_hydrolase-like_dom_sf"/>
</dbReference>
<evidence type="ECO:0000313" key="7">
    <source>
        <dbReference type="Proteomes" id="UP000190827"/>
    </source>
</evidence>
<organism evidence="6 7">
    <name type="scientific">Plantibacter cousiniae</name>
    <name type="common">nom. nud.</name>
    <dbReference type="NCBI Taxonomy" id="199709"/>
    <lineage>
        <taxon>Bacteria</taxon>
        <taxon>Bacillati</taxon>
        <taxon>Actinomycetota</taxon>
        <taxon>Actinomycetes</taxon>
        <taxon>Micrococcales</taxon>
        <taxon>Microbacteriaceae</taxon>
        <taxon>Plantibacter</taxon>
    </lineage>
</organism>
<comment type="cofactor">
    <cofactor evidence="1">
        <name>Mg(2+)</name>
        <dbReference type="ChEBI" id="CHEBI:18420"/>
    </cofactor>
</comment>
<comment type="similarity">
    <text evidence="2 4">Belongs to the Nudix hydrolase family.</text>
</comment>
<dbReference type="InterPro" id="IPR020476">
    <property type="entry name" value="Nudix_hydrolase"/>
</dbReference>
<accession>A0ABY1LHG7</accession>
<comment type="caution">
    <text evidence="6">The sequence shown here is derived from an EMBL/GenBank/DDBJ whole genome shotgun (WGS) entry which is preliminary data.</text>
</comment>
<protein>
    <submittedName>
        <fullName evidence="6">ADP-ribose pyrophosphatase YjhB, NUDIX family</fullName>
    </submittedName>
</protein>
<dbReference type="PANTHER" id="PTHR43046">
    <property type="entry name" value="GDP-MANNOSE MANNOSYL HYDROLASE"/>
    <property type="match status" value="1"/>
</dbReference>
<dbReference type="PROSITE" id="PS00893">
    <property type="entry name" value="NUDIX_BOX"/>
    <property type="match status" value="1"/>
</dbReference>
<keyword evidence="3 4" id="KW-0378">Hydrolase</keyword>
<dbReference type="Proteomes" id="UP000190827">
    <property type="component" value="Unassembled WGS sequence"/>
</dbReference>
<dbReference type="RefSeq" id="WP_167374511.1">
    <property type="nucleotide sequence ID" value="NZ_FUZO01000001.1"/>
</dbReference>
<gene>
    <name evidence="6" type="ORF">SAMN06295973_0696</name>
</gene>
<evidence type="ECO:0000256" key="2">
    <source>
        <dbReference type="ARBA" id="ARBA00005582"/>
    </source>
</evidence>
<reference evidence="6 7" key="1">
    <citation type="submission" date="2017-02" db="EMBL/GenBank/DDBJ databases">
        <authorList>
            <person name="Varghese N."/>
            <person name="Submissions S."/>
        </authorList>
    </citation>
    <scope>NUCLEOTIDE SEQUENCE [LARGE SCALE GENOMIC DNA]</scope>
    <source>
        <strain evidence="6 7">VKM Ac-1787</strain>
    </source>
</reference>
<evidence type="ECO:0000256" key="3">
    <source>
        <dbReference type="ARBA" id="ARBA00022801"/>
    </source>
</evidence>
<evidence type="ECO:0000313" key="6">
    <source>
        <dbReference type="EMBL" id="SKC41174.1"/>
    </source>
</evidence>
<dbReference type="InterPro" id="IPR000086">
    <property type="entry name" value="NUDIX_hydrolase_dom"/>
</dbReference>
<evidence type="ECO:0000256" key="4">
    <source>
        <dbReference type="RuleBase" id="RU003476"/>
    </source>
</evidence>
<dbReference type="Gene3D" id="3.90.79.10">
    <property type="entry name" value="Nucleoside Triphosphate Pyrophosphohydrolase"/>
    <property type="match status" value="1"/>
</dbReference>
<dbReference type="InterPro" id="IPR020084">
    <property type="entry name" value="NUDIX_hydrolase_CS"/>
</dbReference>